<sequence>MHPLSIESLRKGEYPGSDIVIEQTLDPGSNYQRYIVSYKSEGLKIYALLTIPNGKKPKNGWSVIIFNHGYIPPTQYRTTERYIAYTDGFSRNGYIVFRPDYRGHGNSEGEPSGAYGSNGYVIDVLNAVSSIKKLKDPTDNRKLITDSNRIGMWGHSLGGFITLRAMVVDKDIKAGVIWAGVVGSYSDLLYNWRRRATSPPPGATSRGWRQTLIDQYGEPDKNPQFWNSISANSYLEDISGPLQLHHGTADTSVPVSFSETLEKQMKEVGKAVELYTYPGDDHNIASYFNSAMQRSIEFFDKYLKQ</sequence>
<gene>
    <name evidence="3" type="ORF">A2866_06605</name>
</gene>
<dbReference type="GO" id="GO:0006508">
    <property type="term" value="P:proteolysis"/>
    <property type="evidence" value="ECO:0007669"/>
    <property type="project" value="InterPro"/>
</dbReference>
<name>A0A1F7GGS9_9BACT</name>
<accession>A0A1F7GGS9</accession>
<evidence type="ECO:0000256" key="1">
    <source>
        <dbReference type="ARBA" id="ARBA00022801"/>
    </source>
</evidence>
<comment type="caution">
    <text evidence="3">The sequence shown here is derived from an EMBL/GenBank/DDBJ whole genome shotgun (WGS) entry which is preliminary data.</text>
</comment>
<dbReference type="InterPro" id="IPR050261">
    <property type="entry name" value="FrsA_esterase"/>
</dbReference>
<dbReference type="GO" id="GO:0052689">
    <property type="term" value="F:carboxylic ester hydrolase activity"/>
    <property type="evidence" value="ECO:0007669"/>
    <property type="project" value="UniProtKB-ARBA"/>
</dbReference>
<dbReference type="Proteomes" id="UP000177026">
    <property type="component" value="Unassembled WGS sequence"/>
</dbReference>
<evidence type="ECO:0000259" key="2">
    <source>
        <dbReference type="Pfam" id="PF00326"/>
    </source>
</evidence>
<dbReference type="Pfam" id="PF00326">
    <property type="entry name" value="Peptidase_S9"/>
    <property type="match status" value="1"/>
</dbReference>
<dbReference type="AlphaFoldDB" id="A0A1F7GGS9"/>
<dbReference type="InterPro" id="IPR001375">
    <property type="entry name" value="Peptidase_S9_cat"/>
</dbReference>
<evidence type="ECO:0000313" key="3">
    <source>
        <dbReference type="EMBL" id="OGK18139.1"/>
    </source>
</evidence>
<evidence type="ECO:0000313" key="4">
    <source>
        <dbReference type="Proteomes" id="UP000177026"/>
    </source>
</evidence>
<feature type="domain" description="Peptidase S9 prolyl oligopeptidase catalytic" evidence="2">
    <location>
        <begin position="89"/>
        <end position="304"/>
    </location>
</feature>
<dbReference type="SUPFAM" id="SSF53474">
    <property type="entry name" value="alpha/beta-Hydrolases"/>
    <property type="match status" value="1"/>
</dbReference>
<dbReference type="PANTHER" id="PTHR22946:SF9">
    <property type="entry name" value="POLYKETIDE TRANSFERASE AF380"/>
    <property type="match status" value="1"/>
</dbReference>
<dbReference type="Gene3D" id="3.40.50.1820">
    <property type="entry name" value="alpha/beta hydrolase"/>
    <property type="match status" value="1"/>
</dbReference>
<dbReference type="EMBL" id="MFZI01000075">
    <property type="protein sequence ID" value="OGK18139.1"/>
    <property type="molecule type" value="Genomic_DNA"/>
</dbReference>
<protein>
    <submittedName>
        <fullName evidence="3">Peptidase</fullName>
    </submittedName>
</protein>
<dbReference type="PANTHER" id="PTHR22946">
    <property type="entry name" value="DIENELACTONE HYDROLASE DOMAIN-CONTAINING PROTEIN-RELATED"/>
    <property type="match status" value="1"/>
</dbReference>
<dbReference type="InterPro" id="IPR029058">
    <property type="entry name" value="AB_hydrolase_fold"/>
</dbReference>
<dbReference type="GO" id="GO:0008236">
    <property type="term" value="F:serine-type peptidase activity"/>
    <property type="evidence" value="ECO:0007669"/>
    <property type="project" value="InterPro"/>
</dbReference>
<keyword evidence="1" id="KW-0378">Hydrolase</keyword>
<reference evidence="3 4" key="1">
    <citation type="journal article" date="2016" name="Nat. Commun.">
        <title>Thousands of microbial genomes shed light on interconnected biogeochemical processes in an aquifer system.</title>
        <authorList>
            <person name="Anantharaman K."/>
            <person name="Brown C.T."/>
            <person name="Hug L.A."/>
            <person name="Sharon I."/>
            <person name="Castelle C.J."/>
            <person name="Probst A.J."/>
            <person name="Thomas B.C."/>
            <person name="Singh A."/>
            <person name="Wilkins M.J."/>
            <person name="Karaoz U."/>
            <person name="Brodie E.L."/>
            <person name="Williams K.H."/>
            <person name="Hubbard S.S."/>
            <person name="Banfield J.F."/>
        </authorList>
    </citation>
    <scope>NUCLEOTIDE SEQUENCE [LARGE SCALE GENOMIC DNA]</scope>
</reference>
<organism evidence="3 4">
    <name type="scientific">Candidatus Roizmanbacteria bacterium RIFCSPHIGHO2_01_FULL_39_8</name>
    <dbReference type="NCBI Taxonomy" id="1802033"/>
    <lineage>
        <taxon>Bacteria</taxon>
        <taxon>Candidatus Roizmaniibacteriota</taxon>
    </lineage>
</organism>
<proteinExistence type="predicted"/>